<accession>A0A8S9GEI0</accession>
<dbReference type="GO" id="GO:0005634">
    <property type="term" value="C:nucleus"/>
    <property type="evidence" value="ECO:0007669"/>
    <property type="project" value="UniProtKB-SubCell"/>
</dbReference>
<dbReference type="InterPro" id="IPR005172">
    <property type="entry name" value="CRC"/>
</dbReference>
<dbReference type="Pfam" id="PF03638">
    <property type="entry name" value="TCR"/>
    <property type="match status" value="2"/>
</dbReference>
<dbReference type="Proteomes" id="UP000712281">
    <property type="component" value="Unassembled WGS sequence"/>
</dbReference>
<name>A0A8S9GEI0_BRACR</name>
<evidence type="ECO:0000256" key="4">
    <source>
        <dbReference type="ARBA" id="ARBA00023242"/>
    </source>
</evidence>
<dbReference type="PANTHER" id="PTHR46159">
    <property type="entry name" value="PROTEIN TESMIN/TSO1-LIKE CXC 2"/>
    <property type="match status" value="1"/>
</dbReference>
<dbReference type="InterPro" id="IPR033467">
    <property type="entry name" value="Tesmin/TSO1-like_CXC"/>
</dbReference>
<evidence type="ECO:0000259" key="6">
    <source>
        <dbReference type="PROSITE" id="PS51634"/>
    </source>
</evidence>
<protein>
    <recommendedName>
        <fullName evidence="6">CRC domain-containing protein</fullName>
    </recommendedName>
</protein>
<keyword evidence="3" id="KW-0217">Developmental protein</keyword>
<gene>
    <name evidence="7" type="ORF">F2Q68_00031993</name>
</gene>
<evidence type="ECO:0000256" key="3">
    <source>
        <dbReference type="ARBA" id="ARBA00022473"/>
    </source>
</evidence>
<comment type="caution">
    <text evidence="7">The sequence shown here is derived from an EMBL/GenBank/DDBJ whole genome shotgun (WGS) entry which is preliminary data.</text>
</comment>
<dbReference type="InterPro" id="IPR044522">
    <property type="entry name" value="TSO1-like"/>
</dbReference>
<evidence type="ECO:0000313" key="7">
    <source>
        <dbReference type="EMBL" id="KAF2544391.1"/>
    </source>
</evidence>
<dbReference type="PROSITE" id="PS51634">
    <property type="entry name" value="CRC"/>
    <property type="match status" value="1"/>
</dbReference>
<dbReference type="EMBL" id="QGKW02002005">
    <property type="protein sequence ID" value="KAF2544391.1"/>
    <property type="molecule type" value="Genomic_DNA"/>
</dbReference>
<evidence type="ECO:0000256" key="2">
    <source>
        <dbReference type="ARBA" id="ARBA00007267"/>
    </source>
</evidence>
<evidence type="ECO:0000256" key="5">
    <source>
        <dbReference type="SAM" id="MobiDB-lite"/>
    </source>
</evidence>
<evidence type="ECO:0000313" key="8">
    <source>
        <dbReference type="Proteomes" id="UP000712281"/>
    </source>
</evidence>
<evidence type="ECO:0000256" key="1">
    <source>
        <dbReference type="ARBA" id="ARBA00004123"/>
    </source>
</evidence>
<dbReference type="PANTHER" id="PTHR46159:SF12">
    <property type="entry name" value="PROTEIN TESMIN_TSO1-LIKE CXC 3-RELATED"/>
    <property type="match status" value="1"/>
</dbReference>
<feature type="domain" description="CRC" evidence="6">
    <location>
        <begin position="19"/>
        <end position="144"/>
    </location>
</feature>
<reference evidence="7" key="1">
    <citation type="submission" date="2019-12" db="EMBL/GenBank/DDBJ databases">
        <title>Genome sequencing and annotation of Brassica cretica.</title>
        <authorList>
            <person name="Studholme D.J."/>
            <person name="Sarris P.F."/>
        </authorList>
    </citation>
    <scope>NUCLEOTIDE SEQUENCE</scope>
    <source>
        <strain evidence="7">PFS-001/15</strain>
        <tissue evidence="7">Leaf</tissue>
    </source>
</reference>
<feature type="region of interest" description="Disordered" evidence="5">
    <location>
        <begin position="150"/>
        <end position="185"/>
    </location>
</feature>
<dbReference type="AlphaFoldDB" id="A0A8S9GEI0"/>
<comment type="similarity">
    <text evidence="2">Belongs to the lin-54 family.</text>
</comment>
<sequence>MCIRMCRRKSEQAGEGESSCKRCNCKKSKCLKLYCECFAAGVYCIEPCSCIDCFNKPIHEDTVLATRKQIESRNPLAFAPKVIRNSDSTIEVGEDASKTPASARHKRGCNCKKSNCLKKYCECYQSGVGCSINCRCEGCKNAFGRKDGSSFAGMDTEQDQENETSGKSGTTIPLPPSTPMPLRQPLAQLPISSNNMLPSQQSQQHLHGASLYNSQSFRKQDMGLMSHSRIETIAEERAEDIENFIHSPVTHINALSPNSKRVSLPHMDSTETTHWRRNGGRKLLLSSIPTFPSLTPHH</sequence>
<dbReference type="SMART" id="SM01114">
    <property type="entry name" value="CXC"/>
    <property type="match status" value="2"/>
</dbReference>
<keyword evidence="4" id="KW-0539">Nucleus</keyword>
<organism evidence="7 8">
    <name type="scientific">Brassica cretica</name>
    <name type="common">Mustard</name>
    <dbReference type="NCBI Taxonomy" id="69181"/>
    <lineage>
        <taxon>Eukaryota</taxon>
        <taxon>Viridiplantae</taxon>
        <taxon>Streptophyta</taxon>
        <taxon>Embryophyta</taxon>
        <taxon>Tracheophyta</taxon>
        <taxon>Spermatophyta</taxon>
        <taxon>Magnoliopsida</taxon>
        <taxon>eudicotyledons</taxon>
        <taxon>Gunneridae</taxon>
        <taxon>Pentapetalae</taxon>
        <taxon>rosids</taxon>
        <taxon>malvids</taxon>
        <taxon>Brassicales</taxon>
        <taxon>Brassicaceae</taxon>
        <taxon>Brassiceae</taxon>
        <taxon>Brassica</taxon>
    </lineage>
</organism>
<dbReference type="GO" id="GO:0003700">
    <property type="term" value="F:DNA-binding transcription factor activity"/>
    <property type="evidence" value="ECO:0007669"/>
    <property type="project" value="InterPro"/>
</dbReference>
<proteinExistence type="inferred from homology"/>
<comment type="subcellular location">
    <subcellularLocation>
        <location evidence="1">Nucleus</location>
    </subcellularLocation>
</comment>